<proteinExistence type="predicted"/>
<dbReference type="Proteomes" id="UP000003250">
    <property type="component" value="Unassembled WGS sequence"/>
</dbReference>
<evidence type="ECO:0000313" key="2">
    <source>
        <dbReference type="Proteomes" id="UP000003250"/>
    </source>
</evidence>
<organism evidence="1 2">
    <name type="scientific">Mesorhizobium alhagi CCNWXJ12-2</name>
    <dbReference type="NCBI Taxonomy" id="1107882"/>
    <lineage>
        <taxon>Bacteria</taxon>
        <taxon>Pseudomonadati</taxon>
        <taxon>Pseudomonadota</taxon>
        <taxon>Alphaproteobacteria</taxon>
        <taxon>Hyphomicrobiales</taxon>
        <taxon>Phyllobacteriaceae</taxon>
        <taxon>Allomesorhizobium</taxon>
    </lineage>
</organism>
<sequence>MAFSKLKALLRKAAARSVDELWSVVADCLPAFKANECRNYFEAAGYEPE</sequence>
<gene>
    <name evidence="1" type="ORF">MAXJ12_23167</name>
</gene>
<reference evidence="1 2" key="1">
    <citation type="journal article" date="2012" name="J. Bacteriol.">
        <title>Draft Genome Sequence of Mesorhizobium alhagi CCNWXJ12-2T, a Novel Salt-Resistant Species Isolated from the Desert of Northwestern China.</title>
        <authorList>
            <person name="Zhou M."/>
            <person name="Chen W."/>
            <person name="Chen H."/>
            <person name="Wei G."/>
        </authorList>
    </citation>
    <scope>NUCLEOTIDE SEQUENCE [LARGE SCALE GENOMIC DNA]</scope>
    <source>
        <strain evidence="1 2">CCNWXJ12-2</strain>
    </source>
</reference>
<keyword evidence="2" id="KW-1185">Reference proteome</keyword>
<evidence type="ECO:0000313" key="1">
    <source>
        <dbReference type="EMBL" id="EHK54779.1"/>
    </source>
</evidence>
<dbReference type="AlphaFoldDB" id="H0HWT4"/>
<dbReference type="PATRIC" id="fig|1107882.3.peg.4515"/>
<name>H0HWT4_9HYPH</name>
<dbReference type="EMBL" id="AHAM01000189">
    <property type="protein sequence ID" value="EHK54779.1"/>
    <property type="molecule type" value="Genomic_DNA"/>
</dbReference>
<protein>
    <submittedName>
        <fullName evidence="1">Transposase</fullName>
    </submittedName>
</protein>
<accession>H0HWT4</accession>